<dbReference type="RefSeq" id="WP_279528319.1">
    <property type="nucleotide sequence ID" value="NZ_CP122312.1"/>
</dbReference>
<dbReference type="Gene3D" id="3.30.420.60">
    <property type="entry name" value="eRF1 domain 2"/>
    <property type="match status" value="1"/>
</dbReference>
<dbReference type="GO" id="GO:0016787">
    <property type="term" value="F:hydrolase activity"/>
    <property type="evidence" value="ECO:0007669"/>
    <property type="project" value="UniProtKB-KW"/>
</dbReference>
<dbReference type="AlphaFoldDB" id="A0ABD5Z8P9"/>
<organism evidence="3 4">
    <name type="scientific">Halospeciosus flavus</name>
    <dbReference type="NCBI Taxonomy" id="3032283"/>
    <lineage>
        <taxon>Archaea</taxon>
        <taxon>Methanobacteriati</taxon>
        <taxon>Methanobacteriota</taxon>
        <taxon>Stenosarchaea group</taxon>
        <taxon>Halobacteria</taxon>
        <taxon>Halobacteriales</taxon>
        <taxon>Halobacteriaceae</taxon>
        <taxon>Halospeciosus</taxon>
    </lineage>
</organism>
<accession>A0ABD5Z8P9</accession>
<comment type="caution">
    <text evidence="3">The sequence shown here is derived from an EMBL/GenBank/DDBJ whole genome shotgun (WGS) entry which is preliminary data.</text>
</comment>
<evidence type="ECO:0000256" key="1">
    <source>
        <dbReference type="SAM" id="MobiDB-lite"/>
    </source>
</evidence>
<reference evidence="3 4" key="1">
    <citation type="journal article" date="2019" name="Int. J. Syst. Evol. Microbiol.">
        <title>The Global Catalogue of Microorganisms (GCM) 10K type strain sequencing project: providing services to taxonomists for standard genome sequencing and annotation.</title>
        <authorList>
            <consortium name="The Broad Institute Genomics Platform"/>
            <consortium name="The Broad Institute Genome Sequencing Center for Infectious Disease"/>
            <person name="Wu L."/>
            <person name="Ma J."/>
        </authorList>
    </citation>
    <scope>NUCLEOTIDE SEQUENCE [LARGE SCALE GENOMIC DNA]</scope>
    <source>
        <strain evidence="3 4">XZGYJ-43</strain>
    </source>
</reference>
<dbReference type="Gene3D" id="1.20.5.340">
    <property type="match status" value="1"/>
</dbReference>
<evidence type="ECO:0000259" key="2">
    <source>
        <dbReference type="Pfam" id="PF18859"/>
    </source>
</evidence>
<evidence type="ECO:0000313" key="3">
    <source>
        <dbReference type="EMBL" id="MFC7201575.1"/>
    </source>
</evidence>
<protein>
    <submittedName>
        <fullName evidence="3">Vms1/Ankzf1 family peptidyl-tRNA hydrolase</fullName>
    </submittedName>
</protein>
<sequence>MLDRLLGRASLKERIGELEEENERLRNKLEAESERRREAVAARNEAEEELNRLEDRVTELEDRVERAETGEETLDFRGTADVRGERLREICSRLDSVETDEEGALSAMVVDEHDVPERVRDAFGDRTPLVERAVPSLVYTDDEGLVSAALVPPVAPDDFVTWDDGFRVDEEWFLPEAQGRFALVLVRADLCAVGVYEGRERQAFEGFESDVKGKHSKGGFSQSRFERRRESQITEHVEKCHDALADLDVERLFVVGQRTLLDEFEDAADATAAVDATGDPEDALGDAFEKFWTARLRLL</sequence>
<dbReference type="SUPFAM" id="SSF53137">
    <property type="entry name" value="Translational machinery components"/>
    <property type="match status" value="1"/>
</dbReference>
<feature type="domain" description="Actinobacteria/chloroflexi VLRF1 release factor" evidence="2">
    <location>
        <begin position="180"/>
        <end position="297"/>
    </location>
</feature>
<proteinExistence type="predicted"/>
<dbReference type="Pfam" id="PF18859">
    <property type="entry name" value="acVLRF1"/>
    <property type="match status" value="1"/>
</dbReference>
<evidence type="ECO:0000313" key="4">
    <source>
        <dbReference type="Proteomes" id="UP001596447"/>
    </source>
</evidence>
<feature type="region of interest" description="Disordered" evidence="1">
    <location>
        <begin position="21"/>
        <end position="47"/>
    </location>
</feature>
<keyword evidence="3" id="KW-0378">Hydrolase</keyword>
<dbReference type="EMBL" id="JBHTAR010000011">
    <property type="protein sequence ID" value="MFC7201575.1"/>
    <property type="molecule type" value="Genomic_DNA"/>
</dbReference>
<gene>
    <name evidence="3" type="ORF">ACFQJ9_19550</name>
</gene>
<dbReference type="InterPro" id="IPR042226">
    <property type="entry name" value="eFR1_2_sf"/>
</dbReference>
<dbReference type="InterPro" id="IPR040783">
    <property type="entry name" value="VLRF1"/>
</dbReference>
<name>A0ABD5Z8P9_9EURY</name>
<feature type="compositionally biased region" description="Basic and acidic residues" evidence="1">
    <location>
        <begin position="21"/>
        <end position="40"/>
    </location>
</feature>
<keyword evidence="4" id="KW-1185">Reference proteome</keyword>
<dbReference type="Proteomes" id="UP001596447">
    <property type="component" value="Unassembled WGS sequence"/>
</dbReference>